<sequence length="34" mass="4048">MQVKKFHLGPMMTNCFLAWKEDGTAYFLIVEERI</sequence>
<evidence type="ECO:0000313" key="1">
    <source>
        <dbReference type="EMBL" id="KID49628.1"/>
    </source>
</evidence>
<protein>
    <submittedName>
        <fullName evidence="1">Uncharacterized protein</fullName>
    </submittedName>
</protein>
<dbReference type="AlphaFoldDB" id="A0A0B4E7Y5"/>
<dbReference type="PATRIC" id="fig|1226633.4.peg.1136"/>
<reference evidence="1 2" key="1">
    <citation type="submission" date="2013-08" db="EMBL/GenBank/DDBJ databases">
        <title>An opportunistic ruminal bacterium that causes liver abscesses in cattle.</title>
        <authorList>
            <person name="Benahmed F.H."/>
            <person name="Rasmussen M."/>
            <person name="Harbottle H."/>
            <person name="Soppet D."/>
            <person name="Nagaraja T.G."/>
            <person name="Davidson M."/>
        </authorList>
    </citation>
    <scope>NUCLEOTIDE SEQUENCE [LARGE SCALE GENOMIC DNA]</scope>
    <source>
        <strain evidence="1 2">B35</strain>
    </source>
</reference>
<dbReference type="EMBL" id="AUZI01000012">
    <property type="protein sequence ID" value="KID49628.1"/>
    <property type="molecule type" value="Genomic_DNA"/>
</dbReference>
<accession>A0A0B4E7Y5</accession>
<evidence type="ECO:0000313" key="2">
    <source>
        <dbReference type="Proteomes" id="UP000031184"/>
    </source>
</evidence>
<dbReference type="Proteomes" id="UP000031184">
    <property type="component" value="Unassembled WGS sequence"/>
</dbReference>
<comment type="caution">
    <text evidence="1">The sequence shown here is derived from an EMBL/GenBank/DDBJ whole genome shotgun (WGS) entry which is preliminary data.</text>
</comment>
<organism evidence="1 2">
    <name type="scientific">Fusobacterium necrophorum subsp. funduliforme B35</name>
    <dbReference type="NCBI Taxonomy" id="1226633"/>
    <lineage>
        <taxon>Bacteria</taxon>
        <taxon>Fusobacteriati</taxon>
        <taxon>Fusobacteriota</taxon>
        <taxon>Fusobacteriia</taxon>
        <taxon>Fusobacteriales</taxon>
        <taxon>Fusobacteriaceae</taxon>
        <taxon>Fusobacterium</taxon>
    </lineage>
</organism>
<name>A0A0B4E7Y5_9FUSO</name>
<proteinExistence type="predicted"/>
<gene>
    <name evidence="1" type="ORF">C095_05620</name>
</gene>